<keyword evidence="2" id="KW-0677">Repeat</keyword>
<dbReference type="InterPro" id="IPR040324">
    <property type="entry name" value="WDR44/Dgr2"/>
</dbReference>
<proteinExistence type="predicted"/>
<dbReference type="PANTHER" id="PTHR14221:SF0">
    <property type="entry name" value="WD REPEAT-CONTAINING PROTEIN 44"/>
    <property type="match status" value="1"/>
</dbReference>
<feature type="repeat" description="WD" evidence="3">
    <location>
        <begin position="326"/>
        <end position="360"/>
    </location>
</feature>
<keyword evidence="1 3" id="KW-0853">WD repeat</keyword>
<dbReference type="Pfam" id="PF00400">
    <property type="entry name" value="WD40"/>
    <property type="match status" value="3"/>
</dbReference>
<dbReference type="PANTHER" id="PTHR14221">
    <property type="entry name" value="WD REPEAT DOMAIN 44"/>
    <property type="match status" value="1"/>
</dbReference>
<feature type="compositionally biased region" description="Basic and acidic residues" evidence="4">
    <location>
        <begin position="7"/>
        <end position="24"/>
    </location>
</feature>
<organism evidence="5 6">
    <name type="scientific">Tetrapisispora phaffii (strain ATCC 24235 / CBS 4417 / NBRC 1672 / NRRL Y-8282 / UCD 70-5)</name>
    <name type="common">Yeast</name>
    <name type="synonym">Fabospora phaffii</name>
    <dbReference type="NCBI Taxonomy" id="1071381"/>
    <lineage>
        <taxon>Eukaryota</taxon>
        <taxon>Fungi</taxon>
        <taxon>Dikarya</taxon>
        <taxon>Ascomycota</taxon>
        <taxon>Saccharomycotina</taxon>
        <taxon>Saccharomycetes</taxon>
        <taxon>Saccharomycetales</taxon>
        <taxon>Saccharomycetaceae</taxon>
        <taxon>Tetrapisispora</taxon>
    </lineage>
</organism>
<gene>
    <name evidence="5" type="primary">TPHA0G02940</name>
    <name evidence="5" type="ordered locus">TPHA_0G02940</name>
</gene>
<dbReference type="InterPro" id="IPR015943">
    <property type="entry name" value="WD40/YVTN_repeat-like_dom_sf"/>
</dbReference>
<dbReference type="KEGG" id="tpf:TPHA_0G02940"/>
<keyword evidence="6" id="KW-1185">Reference proteome</keyword>
<dbReference type="PROSITE" id="PS50294">
    <property type="entry name" value="WD_REPEATS_REGION"/>
    <property type="match status" value="2"/>
</dbReference>
<dbReference type="GeneID" id="11533690"/>
<dbReference type="InterPro" id="IPR036322">
    <property type="entry name" value="WD40_repeat_dom_sf"/>
</dbReference>
<dbReference type="InterPro" id="IPR019775">
    <property type="entry name" value="WD40_repeat_CS"/>
</dbReference>
<sequence>MNTMSKESSKVHSVDNIKDHNDNKSYIDTVGNITNEEYYSDDDVSIESHIDSRDEYANNDVMRPLKIKKNLPLSKDYKSLANRQDKLTKIDTEDSDSKSLTRQIDLVRANLQKLHHNSDLDHCLTTIDLDSFEKYLKDPQYIKIFRRKHEITGFRRMFLAQEFKAHDDDEYKINKHSSTSAHRSKKSSGNTTKLRDLSSAIWSVKFSNDGKYLASGRKDGSISIWKVLSNPVERRHSEKNDDKLTFDYHKSSTEGESSKRSDSNLEDPNKSDLYGPVFKRKPIINFEEHSNDILDLDWSKNGFLVSASMDKSVKLWNIEKKQSLRTYLHPDFVTSIKFLPTDDRFIISGCLDHKCRVWSILDNSVCFEFDCKDLITSLILSPGEGKYTIIGTFNGYIHILETNQLKHITTFHLVDKHTQGSRSSPAILDMIQTGKTYGPRVTSLECFKNACDGALRLVASSNDSKIRIFDLKTRKLVEYLKGYKGNSSQHKVSICTFYGNQFVLSGSDDHWIYAWHLKSSQISLQKNNSNAPQPSTLTRSGSFKNLFRKSLQLTTNIDIDSNANSTSESLLNDPSTSTKRRASMNPLHRTFRGRALKNTSYTTFHGHHSSVTNVIQAPVETSKLLSLSNDLICELTLQYFNAHNIESVSNYSYDTDNSVPSSRKSMSFHSSSTGKMTTPNFNFKNTTNSNSLPNMVKTVGTIIVSTDVSGTIRVFRADLPTEIRKAVLKKIIEYKQSIRNGASLPLHLNSATSFNDSSIIDSSLRDSTIKSSVNYDLSTSKKDQSANDKQGCLSSRTKDTVKTDSSIKQPRVSRVFMNNLFNRSDSNMSNNKVRQLQSNGLFYKSGIINNDGNSSRTSFSITDKDLYNNTNGSSTITNRFRCDICNGTKFEQISSHSGNLQNTYYQCSECGTQLSNLR</sequence>
<dbReference type="Proteomes" id="UP000005666">
    <property type="component" value="Chromosome 7"/>
</dbReference>
<dbReference type="OrthoDB" id="1932312at2759"/>
<evidence type="ECO:0000313" key="6">
    <source>
        <dbReference type="Proteomes" id="UP000005666"/>
    </source>
</evidence>
<dbReference type="HOGENOM" id="CLU_008245_0_0_1"/>
<feature type="repeat" description="WD" evidence="3">
    <location>
        <begin position="194"/>
        <end position="235"/>
    </location>
</feature>
<evidence type="ECO:0000256" key="2">
    <source>
        <dbReference type="ARBA" id="ARBA00022737"/>
    </source>
</evidence>
<dbReference type="RefSeq" id="XP_003686569.1">
    <property type="nucleotide sequence ID" value="XM_003686521.1"/>
</dbReference>
<dbReference type="SUPFAM" id="SSF50978">
    <property type="entry name" value="WD40 repeat-like"/>
    <property type="match status" value="2"/>
</dbReference>
<dbReference type="eggNOG" id="KOG0283">
    <property type="taxonomic scope" value="Eukaryota"/>
</dbReference>
<dbReference type="PROSITE" id="PS50082">
    <property type="entry name" value="WD_REPEATS_2"/>
    <property type="match status" value="3"/>
</dbReference>
<dbReference type="AlphaFoldDB" id="G8BW57"/>
<feature type="region of interest" description="Disordered" evidence="4">
    <location>
        <begin position="236"/>
        <end position="273"/>
    </location>
</feature>
<evidence type="ECO:0000256" key="3">
    <source>
        <dbReference type="PROSITE-ProRule" id="PRU00221"/>
    </source>
</evidence>
<dbReference type="InterPro" id="IPR001680">
    <property type="entry name" value="WD40_rpt"/>
</dbReference>
<feature type="region of interest" description="Disordered" evidence="4">
    <location>
        <begin position="564"/>
        <end position="590"/>
    </location>
</feature>
<dbReference type="Gene3D" id="2.130.10.10">
    <property type="entry name" value="YVTN repeat-like/Quinoprotein amine dehydrogenase"/>
    <property type="match status" value="1"/>
</dbReference>
<dbReference type="SMART" id="SM00320">
    <property type="entry name" value="WD40"/>
    <property type="match status" value="7"/>
</dbReference>
<feature type="compositionally biased region" description="Polar residues" evidence="4">
    <location>
        <begin position="564"/>
        <end position="577"/>
    </location>
</feature>
<reference evidence="5 6" key="1">
    <citation type="journal article" date="2011" name="Proc. Natl. Acad. Sci. U.S.A.">
        <title>Evolutionary erosion of yeast sex chromosomes by mating-type switching accidents.</title>
        <authorList>
            <person name="Gordon J.L."/>
            <person name="Armisen D."/>
            <person name="Proux-Wera E."/>
            <person name="Oheigeartaigh S.S."/>
            <person name="Byrne K.P."/>
            <person name="Wolfe K.H."/>
        </authorList>
    </citation>
    <scope>NUCLEOTIDE SEQUENCE [LARGE SCALE GENOMIC DNA]</scope>
    <source>
        <strain evidence="6">ATCC 24235 / CBS 4417 / NBRC 1672 / NRRL Y-8282 / UCD 70-5</strain>
    </source>
</reference>
<evidence type="ECO:0000313" key="5">
    <source>
        <dbReference type="EMBL" id="CCE64135.1"/>
    </source>
</evidence>
<evidence type="ECO:0000256" key="1">
    <source>
        <dbReference type="ARBA" id="ARBA00022574"/>
    </source>
</evidence>
<dbReference type="EMBL" id="HE612862">
    <property type="protein sequence ID" value="CCE64135.1"/>
    <property type="molecule type" value="Genomic_DNA"/>
</dbReference>
<evidence type="ECO:0000256" key="4">
    <source>
        <dbReference type="SAM" id="MobiDB-lite"/>
    </source>
</evidence>
<dbReference type="PRINTS" id="PR00320">
    <property type="entry name" value="GPROTEINBRPT"/>
</dbReference>
<feature type="repeat" description="WD" evidence="3">
    <location>
        <begin position="286"/>
        <end position="326"/>
    </location>
</feature>
<feature type="compositionally biased region" description="Basic and acidic residues" evidence="4">
    <location>
        <begin position="236"/>
        <end position="270"/>
    </location>
</feature>
<name>G8BW57_TETPH</name>
<feature type="region of interest" description="Disordered" evidence="4">
    <location>
        <begin position="776"/>
        <end position="805"/>
    </location>
</feature>
<dbReference type="PROSITE" id="PS00678">
    <property type="entry name" value="WD_REPEATS_1"/>
    <property type="match status" value="1"/>
</dbReference>
<feature type="region of interest" description="Disordered" evidence="4">
    <location>
        <begin position="1"/>
        <end position="24"/>
    </location>
</feature>
<dbReference type="OMA" id="FHPNDDR"/>
<protein>
    <submittedName>
        <fullName evidence="5">Uncharacterized protein</fullName>
    </submittedName>
</protein>
<dbReference type="InterPro" id="IPR020472">
    <property type="entry name" value="WD40_PAC1"/>
</dbReference>
<accession>G8BW57</accession>